<evidence type="ECO:0000313" key="1">
    <source>
        <dbReference type="EMBL" id="QSE36785.1"/>
    </source>
</evidence>
<accession>A0A896Z9R6</accession>
<dbReference type="EMBL" id="MW396862">
    <property type="protein sequence ID" value="QSE36785.1"/>
    <property type="molecule type" value="Genomic_DNA"/>
</dbReference>
<organism evidence="1">
    <name type="scientific">Shigella flexneri 3a</name>
    <dbReference type="NCBI Taxonomy" id="424717"/>
    <lineage>
        <taxon>Bacteria</taxon>
        <taxon>Pseudomonadati</taxon>
        <taxon>Pseudomonadota</taxon>
        <taxon>Gammaproteobacteria</taxon>
        <taxon>Enterobacterales</taxon>
        <taxon>Enterobacteriaceae</taxon>
        <taxon>Shigella</taxon>
    </lineage>
</organism>
<dbReference type="AlphaFoldDB" id="A0A896Z9R6"/>
<gene>
    <name evidence="1" type="ORF">EMBNGEFE_00128</name>
</gene>
<sequence length="97" mass="10297">MEGFPETDRAGGMTGDKVCKYGLIRVIIGSGDGFQNPLSPFWCGLSGAPGCVTWELILDGYSESSYSATPRFAAARLPWFLRQKGFVTGLVGSGVSV</sequence>
<proteinExistence type="predicted"/>
<name>A0A896Z9R6_SHIFL</name>
<geneLocation type="plasmid" evidence="1">
    <name>unnamed</name>
</geneLocation>
<reference evidence="1" key="1">
    <citation type="submission" date="2020-12" db="EMBL/GenBank/DDBJ databases">
        <authorList>
            <person name="Locke R.K."/>
        </authorList>
    </citation>
    <scope>NUCLEOTIDE SEQUENCE</scope>
    <source>
        <strain evidence="1">888048</strain>
        <plasmid evidence="1">unnamed</plasmid>
    </source>
</reference>
<keyword evidence="1" id="KW-0614">Plasmid</keyword>
<protein>
    <submittedName>
        <fullName evidence="1">Uncharacterized protein</fullName>
    </submittedName>
</protein>
<reference evidence="1" key="2">
    <citation type="submission" date="2021-03" db="EMBL/GenBank/DDBJ databases">
        <title>Acquisition and loss of CTX-M plasmids in Shigella species associated with MSM transmission in the UK.</title>
        <authorList>
            <person name="Greig D.R."/>
            <person name="Jenkins C."/>
            <person name="Dallman T.J."/>
            <person name="Cowley L.A."/>
        </authorList>
    </citation>
    <scope>NUCLEOTIDE SEQUENCE</scope>
    <source>
        <strain evidence="1">888048</strain>
        <plasmid evidence="1">unnamed</plasmid>
    </source>
</reference>